<dbReference type="PROSITE" id="PS51257">
    <property type="entry name" value="PROKAR_LIPOPROTEIN"/>
    <property type="match status" value="1"/>
</dbReference>
<accession>A0A0P7AXM0</accession>
<keyword evidence="1" id="KW-0732">Signal</keyword>
<feature type="signal peptide" evidence="1">
    <location>
        <begin position="1"/>
        <end position="22"/>
    </location>
</feature>
<feature type="chain" id="PRO_5006135168" description="Lipoprotein" evidence="1">
    <location>
        <begin position="23"/>
        <end position="198"/>
    </location>
</feature>
<dbReference type="AlphaFoldDB" id="A0A0P7AXM0"/>
<evidence type="ECO:0000313" key="2">
    <source>
        <dbReference type="EMBL" id="KPM31079.1"/>
    </source>
</evidence>
<dbReference type="EMBL" id="LDJX01000006">
    <property type="protein sequence ID" value="KPM31079.1"/>
    <property type="molecule type" value="Genomic_DNA"/>
</dbReference>
<sequence length="198" mass="22715">MKKAALYLIFIVLITACNTVTTGDYMLTDDNADLFAPKYRYWQSAELDEKGGSILEFRGFKKGRQQKIWLMDSYPKTEKDLPIYIRTKKVAHDKRLIQITSWEDGQREISLVYGKFLNDSSLLLYGYNKALFTTVASSKTLEELQDHITVGNTEVSLDSVAIKDNRSTLLEFLAKELSHPKHFKNDSIVFRGSTQPNF</sequence>
<protein>
    <recommendedName>
        <fullName evidence="4">Lipoprotein</fullName>
    </recommendedName>
</protein>
<dbReference type="Proteomes" id="UP000050280">
    <property type="component" value="Unassembled WGS sequence"/>
</dbReference>
<proteinExistence type="predicted"/>
<reference evidence="2 3" key="1">
    <citation type="submission" date="2015-09" db="EMBL/GenBank/DDBJ databases">
        <title>Genome sequence of the marine flavobacterium Croceitalea dokdonensis DOKDO 023 that contains proton- and sodium-pumping rhodopsins.</title>
        <authorList>
            <person name="Kwon S.-K."/>
            <person name="Lee H.K."/>
            <person name="Kwak M.-J."/>
            <person name="Kim J.F."/>
        </authorList>
    </citation>
    <scope>NUCLEOTIDE SEQUENCE [LARGE SCALE GENOMIC DNA]</scope>
    <source>
        <strain evidence="2 3">DOKDO 023</strain>
    </source>
</reference>
<dbReference type="STRING" id="1300341.I595_3058"/>
<evidence type="ECO:0000256" key="1">
    <source>
        <dbReference type="SAM" id="SignalP"/>
    </source>
</evidence>
<gene>
    <name evidence="2" type="ORF">I595_3058</name>
</gene>
<evidence type="ECO:0008006" key="4">
    <source>
        <dbReference type="Google" id="ProtNLM"/>
    </source>
</evidence>
<evidence type="ECO:0000313" key="3">
    <source>
        <dbReference type="Proteomes" id="UP000050280"/>
    </source>
</evidence>
<organism evidence="2 3">
    <name type="scientific">Croceitalea dokdonensis DOKDO 023</name>
    <dbReference type="NCBI Taxonomy" id="1300341"/>
    <lineage>
        <taxon>Bacteria</taxon>
        <taxon>Pseudomonadati</taxon>
        <taxon>Bacteroidota</taxon>
        <taxon>Flavobacteriia</taxon>
        <taxon>Flavobacteriales</taxon>
        <taxon>Flavobacteriaceae</taxon>
        <taxon>Croceitalea</taxon>
    </lineage>
</organism>
<name>A0A0P7AXM0_9FLAO</name>
<dbReference type="RefSeq" id="WP_054560042.1">
    <property type="nucleotide sequence ID" value="NZ_LDJX01000006.1"/>
</dbReference>
<keyword evidence="3" id="KW-1185">Reference proteome</keyword>
<comment type="caution">
    <text evidence="2">The sequence shown here is derived from an EMBL/GenBank/DDBJ whole genome shotgun (WGS) entry which is preliminary data.</text>
</comment>